<feature type="chain" id="PRO_5042127083" description="VWFA domain-containing protein" evidence="2">
    <location>
        <begin position="24"/>
        <end position="965"/>
    </location>
</feature>
<name>A0AAE1NPR0_9EUCA</name>
<dbReference type="CDD" id="cd00198">
    <property type="entry name" value="vWFA"/>
    <property type="match status" value="1"/>
</dbReference>
<dbReference type="PROSITE" id="PS50234">
    <property type="entry name" value="VWFA"/>
    <property type="match status" value="1"/>
</dbReference>
<proteinExistence type="predicted"/>
<dbReference type="Pfam" id="PF08434">
    <property type="entry name" value="CLCA"/>
    <property type="match status" value="1"/>
</dbReference>
<dbReference type="PANTHER" id="PTHR10579">
    <property type="entry name" value="CALCIUM-ACTIVATED CHLORIDE CHANNEL REGULATOR"/>
    <property type="match status" value="1"/>
</dbReference>
<evidence type="ECO:0000256" key="1">
    <source>
        <dbReference type="SAM" id="Phobius"/>
    </source>
</evidence>
<dbReference type="AlphaFoldDB" id="A0AAE1NPR0"/>
<dbReference type="InterPro" id="IPR013642">
    <property type="entry name" value="CLCA_N"/>
</dbReference>
<dbReference type="InterPro" id="IPR002035">
    <property type="entry name" value="VWF_A"/>
</dbReference>
<keyword evidence="1" id="KW-0812">Transmembrane</keyword>
<dbReference type="Gene3D" id="3.40.50.410">
    <property type="entry name" value="von Willebrand factor, type A domain"/>
    <property type="match status" value="1"/>
</dbReference>
<gene>
    <name evidence="4" type="ORF">Pmani_034235</name>
</gene>
<sequence>MRASICVWAVAWVLCLVVGVVEGRARLVENGFEGVVVALSQELEEEQAPAIIETLRDILDETSRRLYRATHKRAYLRQINILVPQSWTSVNVSDNALNEDFQASDIRVDIMNGVYGHQPYTLQTGGCGQPGLYIHLTPEYLLDNREAGWYGPRGKVLLLEWAKFRWGVFDELGYPGDPSFPLFYIKEYPGRGGSSILPTYCADVQVEGRQIDRRGRSACGLTYTGEPDPNCRFLPYKYQRAASSLMSYPFIFTDSVVDFCDSASSQRPHNSVAPTKQNLFCAGRSVWEIMMQHEDFAEGRNPPTSDYQSPTIQVVQHTDANYALVLDYSGSMNDNYRVHKLRKTARRWLLQEVATGSNVAIVKFSKHAQLVHKLTRIEDMESRQELANSIDAKADGGTSIGAGLYLVVKKILVGKKNPVILLITDGEENENPRIDDILENVIQSGVRVITVAFGAEADPKLEMVAHNTGGKTFTVNDLDEGHMLEDAFDGALTYQPPPPRKDTLVTIHEEVYRGTERTAESEFSVDFTVGRNLLLRLHTDDRHHVTTPPFLISPSGEVVQGAEFDYSSFTWAMRVPLAEEGRWRWQVGLSGSSENFVRVKVTSQPRNPDIHPITTRAWVSSGARDINATVDKVVIYAEVKQGNSPVVDADVRALVTPPMESEPAQVYVLLDNGQGADILAGDGIYSRYMTRYPTTGRYSVKAQVTDGGRAVINKGFLTSVERKKRSVTNTYDEAFYKERPDICCGSFIPIHHETSQDTGLFSRVSGGGSFKVTDVAGPDIDSQPPGEVRDLQILLLLDEGDEDELSQQEQQVILIWTAPGDDLDLGTVSKYVLRKTSNRSELAEETFDQGGAETVVEMGEFHGVYVEAGETVNITVPVFIDHGETFYWALRAIDDVGGRSPVSNIAVVSREARHITLTSYVPIWGIIAVIAVVVLIIVCVSIAMATRRYGKYECVEPKTKYDPKT</sequence>
<accession>A0AAE1NPR0</accession>
<dbReference type="Proteomes" id="UP001292094">
    <property type="component" value="Unassembled WGS sequence"/>
</dbReference>
<protein>
    <recommendedName>
        <fullName evidence="3">VWFA domain-containing protein</fullName>
    </recommendedName>
</protein>
<feature type="signal peptide" evidence="2">
    <location>
        <begin position="1"/>
        <end position="23"/>
    </location>
</feature>
<evidence type="ECO:0000259" key="3">
    <source>
        <dbReference type="PROSITE" id="PS50234"/>
    </source>
</evidence>
<evidence type="ECO:0000313" key="5">
    <source>
        <dbReference type="Proteomes" id="UP001292094"/>
    </source>
</evidence>
<dbReference type="InterPro" id="IPR051266">
    <property type="entry name" value="CLCR"/>
</dbReference>
<reference evidence="4" key="1">
    <citation type="submission" date="2023-11" db="EMBL/GenBank/DDBJ databases">
        <title>Genome assemblies of two species of porcelain crab, Petrolisthes cinctipes and Petrolisthes manimaculis (Anomura: Porcellanidae).</title>
        <authorList>
            <person name="Angst P."/>
        </authorList>
    </citation>
    <scope>NUCLEOTIDE SEQUENCE</scope>
    <source>
        <strain evidence="4">PB745_02</strain>
        <tissue evidence="4">Gill</tissue>
    </source>
</reference>
<dbReference type="GO" id="GO:0032991">
    <property type="term" value="C:protein-containing complex"/>
    <property type="evidence" value="ECO:0007669"/>
    <property type="project" value="UniProtKB-ARBA"/>
</dbReference>
<comment type="caution">
    <text evidence="4">The sequence shown here is derived from an EMBL/GenBank/DDBJ whole genome shotgun (WGS) entry which is preliminary data.</text>
</comment>
<feature type="transmembrane region" description="Helical" evidence="1">
    <location>
        <begin position="923"/>
        <end position="943"/>
    </location>
</feature>
<evidence type="ECO:0000256" key="2">
    <source>
        <dbReference type="SAM" id="SignalP"/>
    </source>
</evidence>
<keyword evidence="2" id="KW-0732">Signal</keyword>
<dbReference type="InterPro" id="IPR036465">
    <property type="entry name" value="vWFA_dom_sf"/>
</dbReference>
<dbReference type="SMART" id="SM00327">
    <property type="entry name" value="VWA"/>
    <property type="match status" value="1"/>
</dbReference>
<dbReference type="PANTHER" id="PTHR10579:SF177">
    <property type="entry name" value="CALCIUM-ACTIVATED CHLORIDE CHANNEL REGULATOR 4-LIKE PROTEIN"/>
    <property type="match status" value="1"/>
</dbReference>
<dbReference type="SUPFAM" id="SSF53300">
    <property type="entry name" value="vWA-like"/>
    <property type="match status" value="1"/>
</dbReference>
<dbReference type="Pfam" id="PF00092">
    <property type="entry name" value="VWA"/>
    <property type="match status" value="1"/>
</dbReference>
<keyword evidence="1" id="KW-0472">Membrane</keyword>
<dbReference type="EMBL" id="JAWZYT010004657">
    <property type="protein sequence ID" value="KAK4293032.1"/>
    <property type="molecule type" value="Genomic_DNA"/>
</dbReference>
<organism evidence="4 5">
    <name type="scientific">Petrolisthes manimaculis</name>
    <dbReference type="NCBI Taxonomy" id="1843537"/>
    <lineage>
        <taxon>Eukaryota</taxon>
        <taxon>Metazoa</taxon>
        <taxon>Ecdysozoa</taxon>
        <taxon>Arthropoda</taxon>
        <taxon>Crustacea</taxon>
        <taxon>Multicrustacea</taxon>
        <taxon>Malacostraca</taxon>
        <taxon>Eumalacostraca</taxon>
        <taxon>Eucarida</taxon>
        <taxon>Decapoda</taxon>
        <taxon>Pleocyemata</taxon>
        <taxon>Anomura</taxon>
        <taxon>Galatheoidea</taxon>
        <taxon>Porcellanidae</taxon>
        <taxon>Petrolisthes</taxon>
    </lineage>
</organism>
<keyword evidence="5" id="KW-1185">Reference proteome</keyword>
<keyword evidence="1" id="KW-1133">Transmembrane helix</keyword>
<feature type="domain" description="VWFA" evidence="3">
    <location>
        <begin position="321"/>
        <end position="492"/>
    </location>
</feature>
<evidence type="ECO:0000313" key="4">
    <source>
        <dbReference type="EMBL" id="KAK4293032.1"/>
    </source>
</evidence>